<feature type="transmembrane region" description="Helical" evidence="8">
    <location>
        <begin position="350"/>
        <end position="372"/>
    </location>
</feature>
<dbReference type="PROSITE" id="PS51012">
    <property type="entry name" value="ABC_TM2"/>
    <property type="match status" value="1"/>
</dbReference>
<dbReference type="Proteomes" id="UP000730618">
    <property type="component" value="Unassembled WGS sequence"/>
</dbReference>
<evidence type="ECO:0000256" key="4">
    <source>
        <dbReference type="ARBA" id="ARBA00022475"/>
    </source>
</evidence>
<evidence type="ECO:0000256" key="6">
    <source>
        <dbReference type="ARBA" id="ARBA00022989"/>
    </source>
</evidence>
<keyword evidence="6 8" id="KW-1133">Transmembrane helix</keyword>
<dbReference type="Pfam" id="PF12698">
    <property type="entry name" value="ABC2_membrane_3"/>
    <property type="match status" value="1"/>
</dbReference>
<evidence type="ECO:0000256" key="8">
    <source>
        <dbReference type="SAM" id="Phobius"/>
    </source>
</evidence>
<protein>
    <submittedName>
        <fullName evidence="10">Linearmycin resistance permease protein LnrN</fullName>
    </submittedName>
</protein>
<sequence length="380" mass="41159">MNSLIIALGIIKRTIGNRKGILLHILVPALVISALIGLMGDGGDDTAQVLYMNRDTGAAGSHLIKELGRNDSYRLSEAASESDIKEALLQRKAAAAFIIPPEFTDRLLKGSPAPVELSELTMSEASFALRMNIDHQVGLAAMQTAMLKTAGEPLERMPRVFEQTEKHQVTTKTSDLGLYSNASLGFVTGFLLMFLMGLVNTSVSAVIEDRKRNTMTRMFAAPVRSGEIALGNFLGSFLLGTLQIVVVLAVTKYAIGYRYGLPFWEHLLLLEFFLLAVIGISSSVAGFVRNSENLSAINAMIATPTCMLGGCFWPVAIMPEFMQKLSHFVPQSWAIEGIKRLASGQSIEELWMHLTVLALFAVVLLGLGSVVLKPGETDSA</sequence>
<evidence type="ECO:0000256" key="7">
    <source>
        <dbReference type="ARBA" id="ARBA00023136"/>
    </source>
</evidence>
<dbReference type="PANTHER" id="PTHR30294:SF45">
    <property type="entry name" value="LINEARMYCIN RESISTANCE PERMEASE PROTEIN LNRN"/>
    <property type="match status" value="1"/>
</dbReference>
<dbReference type="RefSeq" id="WP_218097176.1">
    <property type="nucleotide sequence ID" value="NZ_CAJVCE010000002.1"/>
</dbReference>
<evidence type="ECO:0000259" key="9">
    <source>
        <dbReference type="PROSITE" id="PS51012"/>
    </source>
</evidence>
<organism evidence="10 11">
    <name type="scientific">Paenibacillus allorhizosphaerae</name>
    <dbReference type="NCBI Taxonomy" id="2849866"/>
    <lineage>
        <taxon>Bacteria</taxon>
        <taxon>Bacillati</taxon>
        <taxon>Bacillota</taxon>
        <taxon>Bacilli</taxon>
        <taxon>Bacillales</taxon>
        <taxon>Paenibacillaceae</taxon>
        <taxon>Paenibacillus</taxon>
    </lineage>
</organism>
<keyword evidence="11" id="KW-1185">Reference proteome</keyword>
<dbReference type="InterPro" id="IPR051449">
    <property type="entry name" value="ABC-2_transporter_component"/>
</dbReference>
<comment type="caution">
    <text evidence="10">The sequence shown here is derived from an EMBL/GenBank/DDBJ whole genome shotgun (WGS) entry which is preliminary data.</text>
</comment>
<keyword evidence="4" id="KW-1003">Cell membrane</keyword>
<feature type="transmembrane region" description="Helical" evidence="8">
    <location>
        <begin position="267"/>
        <end position="288"/>
    </location>
</feature>
<dbReference type="InterPro" id="IPR013525">
    <property type="entry name" value="ABC2_TM"/>
</dbReference>
<evidence type="ECO:0000313" key="10">
    <source>
        <dbReference type="EMBL" id="CAG7622276.1"/>
    </source>
</evidence>
<keyword evidence="3" id="KW-0813">Transport</keyword>
<dbReference type="InterPro" id="IPR047817">
    <property type="entry name" value="ABC2_TM_bact-type"/>
</dbReference>
<dbReference type="EMBL" id="CAJVCE010000002">
    <property type="protein sequence ID" value="CAG7622276.1"/>
    <property type="molecule type" value="Genomic_DNA"/>
</dbReference>
<accession>A0ABN7TE64</accession>
<evidence type="ECO:0000256" key="5">
    <source>
        <dbReference type="ARBA" id="ARBA00022692"/>
    </source>
</evidence>
<feature type="transmembrane region" description="Helical" evidence="8">
    <location>
        <begin position="184"/>
        <end position="207"/>
    </location>
</feature>
<reference evidence="10 11" key="1">
    <citation type="submission" date="2021-06" db="EMBL/GenBank/DDBJ databases">
        <authorList>
            <person name="Criscuolo A."/>
        </authorList>
    </citation>
    <scope>NUCLEOTIDE SEQUENCE [LARGE SCALE GENOMIC DNA]</scope>
    <source>
        <strain evidence="11">CIP 111802</strain>
    </source>
</reference>
<feature type="domain" description="ABC transmembrane type-2" evidence="9">
    <location>
        <begin position="144"/>
        <end position="375"/>
    </location>
</feature>
<keyword evidence="7 8" id="KW-0472">Membrane</keyword>
<comment type="subcellular location">
    <subcellularLocation>
        <location evidence="1">Cell membrane</location>
        <topology evidence="1">Multi-pass membrane protein</topology>
    </subcellularLocation>
</comment>
<evidence type="ECO:0000256" key="3">
    <source>
        <dbReference type="ARBA" id="ARBA00022448"/>
    </source>
</evidence>
<feature type="transmembrane region" description="Helical" evidence="8">
    <location>
        <begin position="228"/>
        <end position="255"/>
    </location>
</feature>
<evidence type="ECO:0000256" key="2">
    <source>
        <dbReference type="ARBA" id="ARBA00007783"/>
    </source>
</evidence>
<name>A0ABN7TE64_9BACL</name>
<evidence type="ECO:0000256" key="1">
    <source>
        <dbReference type="ARBA" id="ARBA00004651"/>
    </source>
</evidence>
<keyword evidence="5 8" id="KW-0812">Transmembrane</keyword>
<proteinExistence type="inferred from homology"/>
<dbReference type="PANTHER" id="PTHR30294">
    <property type="entry name" value="MEMBRANE COMPONENT OF ABC TRANSPORTER YHHJ-RELATED"/>
    <property type="match status" value="1"/>
</dbReference>
<gene>
    <name evidence="10" type="primary">lnrN</name>
    <name evidence="10" type="ORF">PAECIP111802_00808</name>
</gene>
<comment type="similarity">
    <text evidence="2">Belongs to the ABC-2 integral membrane protein family.</text>
</comment>
<feature type="transmembrane region" description="Helical" evidence="8">
    <location>
        <begin position="295"/>
        <end position="316"/>
    </location>
</feature>
<evidence type="ECO:0000313" key="11">
    <source>
        <dbReference type="Proteomes" id="UP000730618"/>
    </source>
</evidence>
<feature type="transmembrane region" description="Helical" evidence="8">
    <location>
        <begin position="21"/>
        <end position="40"/>
    </location>
</feature>